<reference evidence="2 3" key="1">
    <citation type="submission" date="2023-11" db="EMBL/GenBank/DDBJ databases">
        <authorList>
            <person name="Cook R."/>
            <person name="Crisci M."/>
            <person name="Pye H."/>
            <person name="Adriaenssens E."/>
            <person name="Santini J."/>
        </authorList>
    </citation>
    <scope>NUCLEOTIDE SEQUENCE [LARGE SCALE GENOMIC DNA]</scope>
    <source>
        <strain evidence="2">Lak_Megaphage_RVC_AP1_GC26</strain>
    </source>
</reference>
<evidence type="ECO:0000313" key="2">
    <source>
        <dbReference type="EMBL" id="WQJ54187.1"/>
    </source>
</evidence>
<evidence type="ECO:0000259" key="1">
    <source>
        <dbReference type="Pfam" id="PF24308"/>
    </source>
</evidence>
<organism evidence="2 3">
    <name type="scientific">phage Lak_Megaphage_RVC_AP1_GC26</name>
    <dbReference type="NCBI Taxonomy" id="3109224"/>
    <lineage>
        <taxon>Viruses</taxon>
        <taxon>Duplodnaviria</taxon>
        <taxon>Heunggongvirae</taxon>
        <taxon>Uroviricota</taxon>
        <taxon>Caudoviricetes</taxon>
        <taxon>Caudoviricetes code 15 clade</taxon>
    </lineage>
</organism>
<proteinExistence type="predicted"/>
<keyword evidence="2" id="KW-0540">Nuclease</keyword>
<dbReference type="Proteomes" id="UP001346559">
    <property type="component" value="Segment"/>
</dbReference>
<dbReference type="InterPro" id="IPR055910">
    <property type="entry name" value="DUF7487"/>
</dbReference>
<evidence type="ECO:0000313" key="3">
    <source>
        <dbReference type="Proteomes" id="UP001346559"/>
    </source>
</evidence>
<feature type="domain" description="DUF7487" evidence="1">
    <location>
        <begin position="2"/>
        <end position="106"/>
    </location>
</feature>
<sequence length="249" mass="30061">MQNNDIKQKNKETCLKKYGVEYVTQTELFKQKSKESCLEKYGVEYTFQVDTFREKTIKTCLEKYGVDHPMKSDIVKNKVMHTCLLHYGVEHPTQNKKIMLKAFDNRIKSMKGHRFSKKEDEIYNYLITIDKDTKRQYYSELYPFHCDFYLPNFDVYIEYQGMWTHGKHPFNKDNNEDKILLEDWENKALNSKFYKSAIENWTITDPLKRETAKDNKLNYLEIFPNDLYKDKINNYLNKLILKINIKNIY</sequence>
<keyword evidence="2" id="KW-0255">Endonuclease</keyword>
<name>A0ABZ0Z4P5_9CAUD</name>
<keyword evidence="3" id="KW-1185">Reference proteome</keyword>
<accession>A0ABZ0Z4P5</accession>
<keyword evidence="2" id="KW-0378">Hydrolase</keyword>
<dbReference type="Pfam" id="PF24308">
    <property type="entry name" value="DUF7487"/>
    <property type="match status" value="1"/>
</dbReference>
<dbReference type="GO" id="GO:0004519">
    <property type="term" value="F:endonuclease activity"/>
    <property type="evidence" value="ECO:0007669"/>
    <property type="project" value="UniProtKB-KW"/>
</dbReference>
<dbReference type="EMBL" id="OR769218">
    <property type="protein sequence ID" value="WQJ54187.1"/>
    <property type="molecule type" value="Genomic_DNA"/>
</dbReference>
<protein>
    <submittedName>
        <fullName evidence="2">Homing endonuclease</fullName>
    </submittedName>
</protein>